<feature type="domain" description="DUF4384" evidence="2">
    <location>
        <begin position="378"/>
        <end position="451"/>
    </location>
</feature>
<dbReference type="InterPro" id="IPR036365">
    <property type="entry name" value="PGBD-like_sf"/>
</dbReference>
<dbReference type="Pfam" id="PF03783">
    <property type="entry name" value="CsgG"/>
    <property type="match status" value="1"/>
</dbReference>
<dbReference type="GO" id="GO:0030288">
    <property type="term" value="C:outer membrane-bounded periplasmic space"/>
    <property type="evidence" value="ECO:0007669"/>
    <property type="project" value="InterPro"/>
</dbReference>
<keyword evidence="1" id="KW-0732">Signal</keyword>
<reference evidence="3 4" key="1">
    <citation type="journal article" date="1994" name="Int. J. Syst. Bacteriol.">
        <title>Phylogenetic positions of novel aerobic, bacteriochlorophyll a-containing bacteria and description of Roseococcus thiosulfatophilus gen. nov., sp. nov., Erythromicrobium ramosum gen. nov., sp. nov., and Erythrobacter litoralis sp. nov.</title>
        <authorList>
            <person name="Yurkov V."/>
            <person name="Stackebrandt E."/>
            <person name="Holmes A."/>
            <person name="Fuerst J.A."/>
            <person name="Hugenholtz P."/>
            <person name="Golecki J."/>
            <person name="Gad'on N."/>
            <person name="Gorlenko V.M."/>
            <person name="Kompantseva E.I."/>
            <person name="Drews G."/>
        </authorList>
    </citation>
    <scope>NUCLEOTIDE SEQUENCE [LARGE SCALE GENOMIC DNA]</scope>
    <source>
        <strain evidence="3 4">KR-99</strain>
    </source>
</reference>
<feature type="signal peptide" evidence="1">
    <location>
        <begin position="1"/>
        <end position="27"/>
    </location>
</feature>
<dbReference type="InterPro" id="IPR005534">
    <property type="entry name" value="Curli_assmbl/transp-comp_CsgG"/>
</dbReference>
<dbReference type="RefSeq" id="WP_181267659.1">
    <property type="nucleotide sequence ID" value="NZ_BAAAGB010000001.1"/>
</dbReference>
<evidence type="ECO:0000313" key="4">
    <source>
        <dbReference type="Proteomes" id="UP000589292"/>
    </source>
</evidence>
<dbReference type="InterPro" id="IPR025493">
    <property type="entry name" value="DUF4384"/>
</dbReference>
<dbReference type="AlphaFoldDB" id="A0A7V8REP9"/>
<protein>
    <submittedName>
        <fullName evidence="3">DUF4384 domain-containing protein</fullName>
    </submittedName>
</protein>
<dbReference type="Gene3D" id="3.40.50.10610">
    <property type="entry name" value="ABC-type transport auxiliary lipoprotein component"/>
    <property type="match status" value="1"/>
</dbReference>
<proteinExistence type="predicted"/>
<sequence>MQHFIKIGARLLFLALSGSLSVVPLSAQNSSAAINARPQGLPERATTNFDASLRCMDDLLSRAAVPGNQIIYASPLSEVATSGAMTRDLVIASLARISEKSRIFNIRTDFEAQDEQGIDRNALIVSGSVTGFEENISGKGAGAGVSLGPVGLGFRDQSGEALLTITIYFQDKTGYVVPLTTQSLSMALKKRNKGADVGGSIGVIGGFLDVSFDSNEGVQQAVRALIDVALIQAVGSWAQVPYQRCMTLSQTDTGAIRAASKAFKKLKPKKQISLIAAGLAERGLYAGLPPSELTPELRAAISSFQTQQQLPALGLPTFEVYFALYGAQFGAVGQPLQPVLNSSNGLAIKVSAYGPGFISIPSKKLGDSVALLQNNSRASFAVSAARDAHLLCYYTDAQNRTTKVLPNLQRPSAKLRQGETLVIPGPQDIFVIKPEVLGAYEYVSCFASATPFEGVLPASLLTDFTSANPQIPVKGPDDLLEMMRHYGPPDLSYDTLTFRLGCLAPGKDKIGPC</sequence>
<dbReference type="Proteomes" id="UP000589292">
    <property type="component" value="Unassembled WGS sequence"/>
</dbReference>
<evidence type="ECO:0000259" key="2">
    <source>
        <dbReference type="Pfam" id="PF14326"/>
    </source>
</evidence>
<comment type="caution">
    <text evidence="3">The sequence shown here is derived from an EMBL/GenBank/DDBJ whole genome shotgun (WGS) entry which is preliminary data.</text>
</comment>
<dbReference type="EMBL" id="VDES01000002">
    <property type="protein sequence ID" value="MBA1375074.1"/>
    <property type="molecule type" value="Genomic_DNA"/>
</dbReference>
<gene>
    <name evidence="3" type="ORF">FG486_12060</name>
</gene>
<feature type="chain" id="PRO_5030807468" evidence="1">
    <location>
        <begin position="28"/>
        <end position="513"/>
    </location>
</feature>
<dbReference type="SUPFAM" id="SSF47090">
    <property type="entry name" value="PGBD-like"/>
    <property type="match status" value="1"/>
</dbReference>
<dbReference type="Pfam" id="PF14326">
    <property type="entry name" value="DUF4384"/>
    <property type="match status" value="1"/>
</dbReference>
<accession>A0A7V8REP9</accession>
<evidence type="ECO:0000256" key="1">
    <source>
        <dbReference type="SAM" id="SignalP"/>
    </source>
</evidence>
<organism evidence="3 4">
    <name type="scientific">Sphingomonas ursincola</name>
    <dbReference type="NCBI Taxonomy" id="56361"/>
    <lineage>
        <taxon>Bacteria</taxon>
        <taxon>Pseudomonadati</taxon>
        <taxon>Pseudomonadota</taxon>
        <taxon>Alphaproteobacteria</taxon>
        <taxon>Sphingomonadales</taxon>
        <taxon>Sphingomonadaceae</taxon>
        <taxon>Sphingomonas</taxon>
    </lineage>
</organism>
<keyword evidence="4" id="KW-1185">Reference proteome</keyword>
<evidence type="ECO:0000313" key="3">
    <source>
        <dbReference type="EMBL" id="MBA1375074.1"/>
    </source>
</evidence>
<name>A0A7V8REP9_9SPHN</name>